<keyword evidence="3" id="KW-1185">Reference proteome</keyword>
<name>A0ABQ2JMZ0_9SPHN</name>
<dbReference type="EMBL" id="BMLK01000008">
    <property type="protein sequence ID" value="GGN49113.1"/>
    <property type="molecule type" value="Genomic_DNA"/>
</dbReference>
<dbReference type="Proteomes" id="UP000605099">
    <property type="component" value="Unassembled WGS sequence"/>
</dbReference>
<feature type="region of interest" description="Disordered" evidence="1">
    <location>
        <begin position="1"/>
        <end position="20"/>
    </location>
</feature>
<proteinExistence type="predicted"/>
<evidence type="ECO:0008006" key="4">
    <source>
        <dbReference type="Google" id="ProtNLM"/>
    </source>
</evidence>
<organism evidence="2 3">
    <name type="scientific">Novosphingobium indicum</name>
    <dbReference type="NCBI Taxonomy" id="462949"/>
    <lineage>
        <taxon>Bacteria</taxon>
        <taxon>Pseudomonadati</taxon>
        <taxon>Pseudomonadota</taxon>
        <taxon>Alphaproteobacteria</taxon>
        <taxon>Sphingomonadales</taxon>
        <taxon>Sphingomonadaceae</taxon>
        <taxon>Novosphingobium</taxon>
    </lineage>
</organism>
<protein>
    <recommendedName>
        <fullName evidence="4">Luciferase-like domain-containing protein</fullName>
    </recommendedName>
</protein>
<accession>A0ABQ2JMZ0</accession>
<evidence type="ECO:0000256" key="1">
    <source>
        <dbReference type="SAM" id="MobiDB-lite"/>
    </source>
</evidence>
<evidence type="ECO:0000313" key="3">
    <source>
        <dbReference type="Proteomes" id="UP000605099"/>
    </source>
</evidence>
<sequence length="62" mass="6381">MTGPQPARGAGAYDNLEPRPPAELVAEYEDAGVGRILLGVPDLENEDAFAMLEDIAGGIGLG</sequence>
<gene>
    <name evidence="2" type="ORF">GCM10011349_19390</name>
</gene>
<reference evidence="3" key="1">
    <citation type="journal article" date="2019" name="Int. J. Syst. Evol. Microbiol.">
        <title>The Global Catalogue of Microorganisms (GCM) 10K type strain sequencing project: providing services to taxonomists for standard genome sequencing and annotation.</title>
        <authorList>
            <consortium name="The Broad Institute Genomics Platform"/>
            <consortium name="The Broad Institute Genome Sequencing Center for Infectious Disease"/>
            <person name="Wu L."/>
            <person name="Ma J."/>
        </authorList>
    </citation>
    <scope>NUCLEOTIDE SEQUENCE [LARGE SCALE GENOMIC DNA]</scope>
    <source>
        <strain evidence="3">CGMCC 1.6784</strain>
    </source>
</reference>
<comment type="caution">
    <text evidence="2">The sequence shown here is derived from an EMBL/GenBank/DDBJ whole genome shotgun (WGS) entry which is preliminary data.</text>
</comment>
<evidence type="ECO:0000313" key="2">
    <source>
        <dbReference type="EMBL" id="GGN49113.1"/>
    </source>
</evidence>
<dbReference type="RefSeq" id="WP_188819488.1">
    <property type="nucleotide sequence ID" value="NZ_BMLK01000008.1"/>
</dbReference>